<dbReference type="NCBIfam" id="TIGR01747">
    <property type="entry name" value="diampropi_NH3ly"/>
    <property type="match status" value="1"/>
</dbReference>
<protein>
    <submittedName>
        <fullName evidence="2">Diaminopropionate ammonia-lyase</fullName>
        <ecNumber evidence="2">4.3.1.15</ecNumber>
    </submittedName>
</protein>
<dbReference type="EMBL" id="VSSQ01000227">
    <property type="protein sequence ID" value="MPL86790.1"/>
    <property type="molecule type" value="Genomic_DNA"/>
</dbReference>
<dbReference type="AlphaFoldDB" id="A0A644V620"/>
<accession>A0A644V620</accession>
<organism evidence="2">
    <name type="scientific">bioreactor metagenome</name>
    <dbReference type="NCBI Taxonomy" id="1076179"/>
    <lineage>
        <taxon>unclassified sequences</taxon>
        <taxon>metagenomes</taxon>
        <taxon>ecological metagenomes</taxon>
    </lineage>
</organism>
<evidence type="ECO:0000313" key="2">
    <source>
        <dbReference type="EMBL" id="MPL86790.1"/>
    </source>
</evidence>
<dbReference type="InterPro" id="IPR010081">
    <property type="entry name" value="DiNH2opropionate_NH3_lyase"/>
</dbReference>
<dbReference type="GO" id="GO:0008838">
    <property type="term" value="F:diaminopropionate ammonia-lyase activity"/>
    <property type="evidence" value="ECO:0007669"/>
    <property type="project" value="UniProtKB-EC"/>
</dbReference>
<proteinExistence type="predicted"/>
<reference evidence="2" key="1">
    <citation type="submission" date="2019-08" db="EMBL/GenBank/DDBJ databases">
        <authorList>
            <person name="Kucharzyk K."/>
            <person name="Murdoch R.W."/>
            <person name="Higgins S."/>
            <person name="Loffler F."/>
        </authorList>
    </citation>
    <scope>NUCLEOTIDE SEQUENCE</scope>
</reference>
<dbReference type="PANTHER" id="PTHR42937:SF1">
    <property type="entry name" value="DIAMINOPROPIONATE AMMONIA-LYASE"/>
    <property type="match status" value="1"/>
</dbReference>
<feature type="domain" description="Tryptophan synthase beta chain-like PALP" evidence="1">
    <location>
        <begin position="43"/>
        <end position="340"/>
    </location>
</feature>
<dbReference type="Pfam" id="PF00291">
    <property type="entry name" value="PALP"/>
    <property type="match status" value="1"/>
</dbReference>
<dbReference type="EC" id="4.3.1.15" evidence="2"/>
<dbReference type="GO" id="GO:0030170">
    <property type="term" value="F:pyridoxal phosphate binding"/>
    <property type="evidence" value="ECO:0007669"/>
    <property type="project" value="InterPro"/>
</dbReference>
<comment type="caution">
    <text evidence="2">The sequence shown here is derived from an EMBL/GenBank/DDBJ whole genome shotgun (WGS) entry which is preliminary data.</text>
</comment>
<evidence type="ECO:0000259" key="1">
    <source>
        <dbReference type="Pfam" id="PF00291"/>
    </source>
</evidence>
<dbReference type="InterPro" id="IPR001926">
    <property type="entry name" value="TrpB-like_PALP"/>
</dbReference>
<dbReference type="Gene3D" id="3.40.50.1100">
    <property type="match status" value="2"/>
</dbReference>
<dbReference type="CDD" id="cd00640">
    <property type="entry name" value="Trp-synth-beta_II"/>
    <property type="match status" value="1"/>
</dbReference>
<name>A0A644V620_9ZZZZ</name>
<dbReference type="InterPro" id="IPR036052">
    <property type="entry name" value="TrpB-like_PALP_sf"/>
</dbReference>
<keyword evidence="2" id="KW-0456">Lyase</keyword>
<dbReference type="SUPFAM" id="SSF53686">
    <property type="entry name" value="Tryptophan synthase beta subunit-like PLP-dependent enzymes"/>
    <property type="match status" value="1"/>
</dbReference>
<sequence>MLSLTLELVKNNPKRSNADCLKPFAPSEVKKVRAFHESMWGYYHATPLRELKNLAAWLGVKSIFVKDESSRFNLQSFKALGGSFAIASYLAKKCACPLDFDKLTYESVQEKVGNITFATTTDGNHGRGVAWTARILGFPSVVYMPKGSAQERVDNIRREGAAVKVTELNYDDTVRLLAKDAQQNGWVVIQDTAWPEYEEIPLWIMQGYSTMAEEALEKIPIAPTHVFAQAGVGSMAAAVQAVVANRHYRKEPAFIILEAAEANCFYRSMSQGVPVSVKGDLNTIMAGLACGEVNPLAWEIISNYSAFCLSCHDDVAALGMRLWGNPLGDDSKITAGESGAIGGGVIGLLDKYHNLKTDMGINKDSVLLFFNTEGDTVPKNYLDIVWGGKIPCDFRSDV</sequence>
<dbReference type="PANTHER" id="PTHR42937">
    <property type="match status" value="1"/>
</dbReference>
<gene>
    <name evidence="2" type="primary">ygeX_1</name>
    <name evidence="2" type="ORF">SDC9_32777</name>
</gene>
<dbReference type="NCBIfam" id="NF006058">
    <property type="entry name" value="PRK08206.1"/>
    <property type="match status" value="1"/>
</dbReference>